<evidence type="ECO:0000313" key="8">
    <source>
        <dbReference type="Proteomes" id="UP000683000"/>
    </source>
</evidence>
<dbReference type="PANTHER" id="PTHR11271:SF6">
    <property type="entry name" value="GUANINE DEAMINASE"/>
    <property type="match status" value="1"/>
</dbReference>
<evidence type="ECO:0000256" key="4">
    <source>
        <dbReference type="ARBA" id="ARBA00022833"/>
    </source>
</evidence>
<evidence type="ECO:0000256" key="3">
    <source>
        <dbReference type="ARBA" id="ARBA00022801"/>
    </source>
</evidence>
<evidence type="ECO:0000259" key="6">
    <source>
        <dbReference type="Pfam" id="PF01979"/>
    </source>
</evidence>
<dbReference type="GO" id="GO:0046098">
    <property type="term" value="P:guanine metabolic process"/>
    <property type="evidence" value="ECO:0007669"/>
    <property type="project" value="TreeGrafter"/>
</dbReference>
<protein>
    <recommendedName>
        <fullName evidence="6">Amidohydrolase-related domain-containing protein</fullName>
    </recommendedName>
</protein>
<reference evidence="7" key="1">
    <citation type="submission" date="2021-03" db="EMBL/GenBank/DDBJ databases">
        <title>Evolutionary innovations through gain and loss of genes in the ectomycorrhizal Boletales.</title>
        <authorList>
            <person name="Wu G."/>
            <person name="Miyauchi S."/>
            <person name="Morin E."/>
            <person name="Yang Z.-L."/>
            <person name="Xu J."/>
            <person name="Martin F.M."/>
        </authorList>
    </citation>
    <scope>NUCLEOTIDE SEQUENCE</scope>
    <source>
        <strain evidence="7">BR01</strain>
    </source>
</reference>
<keyword evidence="4" id="KW-0862">Zinc</keyword>
<dbReference type="GO" id="GO:0008270">
    <property type="term" value="F:zinc ion binding"/>
    <property type="evidence" value="ECO:0007669"/>
    <property type="project" value="TreeGrafter"/>
</dbReference>
<dbReference type="PANTHER" id="PTHR11271">
    <property type="entry name" value="GUANINE DEAMINASE"/>
    <property type="match status" value="1"/>
</dbReference>
<dbReference type="Pfam" id="PF01979">
    <property type="entry name" value="Amidohydro_1"/>
    <property type="match status" value="2"/>
</dbReference>
<evidence type="ECO:0000256" key="5">
    <source>
        <dbReference type="SAM" id="MobiDB-lite"/>
    </source>
</evidence>
<name>A0A8I2YNI6_9AGAM</name>
<dbReference type="InterPro" id="IPR011059">
    <property type="entry name" value="Metal-dep_hydrolase_composite"/>
</dbReference>
<evidence type="ECO:0000256" key="2">
    <source>
        <dbReference type="ARBA" id="ARBA00022723"/>
    </source>
</evidence>
<feature type="domain" description="Amidohydrolase-related" evidence="6">
    <location>
        <begin position="1"/>
        <end position="322"/>
    </location>
</feature>
<feature type="domain" description="Amidohydrolase-related" evidence="6">
    <location>
        <begin position="357"/>
        <end position="447"/>
    </location>
</feature>
<keyword evidence="2" id="KW-0479">Metal-binding</keyword>
<comment type="caution">
    <text evidence="7">The sequence shown here is derived from an EMBL/GenBank/DDBJ whole genome shotgun (WGS) entry which is preliminary data.</text>
</comment>
<dbReference type="Proteomes" id="UP000683000">
    <property type="component" value="Unassembled WGS sequence"/>
</dbReference>
<dbReference type="GO" id="GO:0008892">
    <property type="term" value="F:guanine deaminase activity"/>
    <property type="evidence" value="ECO:0007669"/>
    <property type="project" value="TreeGrafter"/>
</dbReference>
<dbReference type="InterPro" id="IPR051607">
    <property type="entry name" value="Metallo-dep_hydrolases"/>
</dbReference>
<dbReference type="AlphaFoldDB" id="A0A8I2YNI6"/>
<dbReference type="Gene3D" id="3.20.20.140">
    <property type="entry name" value="Metal-dependent hydrolases"/>
    <property type="match status" value="1"/>
</dbReference>
<sequence>MPGLIDTHIVRSTLLAPTSTHRPQHACQFPNLGVGGDLQLLDWLTTYTFPAESKFKDSDYAERVYTDVVERVIASGTTTCCYYGSIHRDATMRLADIVHKKGQRAFVGKCNMNWHCPDYYVEKSVPESISATVDLIRYIQSFPLSPAQEPLVHPVITPRFAISCTPDLLAELGDLAESMPQVAIQTHISENQKEVDDTLRFFNADSYAGIYDKFKLLRHNTILAHGVWLTEKEMDLIAERGAGLSHCPTSNFYLNSGMARVGLLLDHGVKVWHVRVSHFQVVHRPGQVGLGSDVSGGYNPSILHAIQMASVASKVLANQSESKKCNCEHEHEHPDTSSGSAEAEQHLKHKEGRFANKKLGVATLLYLATKGGAEVCCLQDRIGSFEPGKAFDALLVSVRSESGNPAMWSFDLEREPSPESKLQQWLERFLFCGDNRNVNKVIVQGTVIGGQEYQA</sequence>
<keyword evidence="8" id="KW-1185">Reference proteome</keyword>
<dbReference type="OrthoDB" id="194468at2759"/>
<organism evidence="7 8">
    <name type="scientific">Boletus reticuloceps</name>
    <dbReference type="NCBI Taxonomy" id="495285"/>
    <lineage>
        <taxon>Eukaryota</taxon>
        <taxon>Fungi</taxon>
        <taxon>Dikarya</taxon>
        <taxon>Basidiomycota</taxon>
        <taxon>Agaricomycotina</taxon>
        <taxon>Agaricomycetes</taxon>
        <taxon>Agaricomycetidae</taxon>
        <taxon>Boletales</taxon>
        <taxon>Boletineae</taxon>
        <taxon>Boletaceae</taxon>
        <taxon>Boletoideae</taxon>
        <taxon>Boletus</taxon>
    </lineage>
</organism>
<gene>
    <name evidence="7" type="ORF">JVT61DRAFT_2184</name>
</gene>
<feature type="compositionally biased region" description="Basic and acidic residues" evidence="5">
    <location>
        <begin position="326"/>
        <end position="335"/>
    </location>
</feature>
<evidence type="ECO:0000313" key="7">
    <source>
        <dbReference type="EMBL" id="KAG6376209.1"/>
    </source>
</evidence>
<feature type="region of interest" description="Disordered" evidence="5">
    <location>
        <begin position="326"/>
        <end position="346"/>
    </location>
</feature>
<proteinExistence type="predicted"/>
<accession>A0A8I2YNI6</accession>
<dbReference type="InterPro" id="IPR006680">
    <property type="entry name" value="Amidohydro-rel"/>
</dbReference>
<dbReference type="SUPFAM" id="SSF51338">
    <property type="entry name" value="Composite domain of metallo-dependent hydrolases"/>
    <property type="match status" value="1"/>
</dbReference>
<keyword evidence="3" id="KW-0378">Hydrolase</keyword>
<evidence type="ECO:0000256" key="1">
    <source>
        <dbReference type="ARBA" id="ARBA00001947"/>
    </source>
</evidence>
<dbReference type="SUPFAM" id="SSF51556">
    <property type="entry name" value="Metallo-dependent hydrolases"/>
    <property type="match status" value="1"/>
</dbReference>
<dbReference type="InterPro" id="IPR032466">
    <property type="entry name" value="Metal_Hydrolase"/>
</dbReference>
<comment type="cofactor">
    <cofactor evidence="1">
        <name>Zn(2+)</name>
        <dbReference type="ChEBI" id="CHEBI:29105"/>
    </cofactor>
</comment>
<dbReference type="EMBL" id="JAGFBS010000012">
    <property type="protein sequence ID" value="KAG6376209.1"/>
    <property type="molecule type" value="Genomic_DNA"/>
</dbReference>
<dbReference type="GO" id="GO:0005829">
    <property type="term" value="C:cytosol"/>
    <property type="evidence" value="ECO:0007669"/>
    <property type="project" value="TreeGrafter"/>
</dbReference>